<feature type="region of interest" description="Disordered" evidence="1">
    <location>
        <begin position="96"/>
        <end position="120"/>
    </location>
</feature>
<feature type="compositionally biased region" description="Polar residues" evidence="1">
    <location>
        <begin position="111"/>
        <end position="120"/>
    </location>
</feature>
<keyword evidence="4" id="KW-1185">Reference proteome</keyword>
<evidence type="ECO:0000256" key="1">
    <source>
        <dbReference type="SAM" id="MobiDB-lite"/>
    </source>
</evidence>
<reference evidence="3 4" key="1">
    <citation type="submission" date="2021-03" db="EMBL/GenBank/DDBJ databases">
        <title>Genomic Encyclopedia of Type Strains, Phase IV (KMG-IV): sequencing the most valuable type-strain genomes for metagenomic binning, comparative biology and taxonomic classification.</title>
        <authorList>
            <person name="Goeker M."/>
        </authorList>
    </citation>
    <scope>NUCLEOTIDE SEQUENCE [LARGE SCALE GENOMIC DNA]</scope>
    <source>
        <strain evidence="3 4">DSM 21600</strain>
    </source>
</reference>
<accession>A0ABS4DUW6</accession>
<dbReference type="EMBL" id="JAGGJU010000002">
    <property type="protein sequence ID" value="MBP1849470.1"/>
    <property type="molecule type" value="Genomic_DNA"/>
</dbReference>
<organism evidence="3 4">
    <name type="scientific">Rhizobium halophytocola</name>
    <dbReference type="NCBI Taxonomy" id="735519"/>
    <lineage>
        <taxon>Bacteria</taxon>
        <taxon>Pseudomonadati</taxon>
        <taxon>Pseudomonadota</taxon>
        <taxon>Alphaproteobacteria</taxon>
        <taxon>Hyphomicrobiales</taxon>
        <taxon>Rhizobiaceae</taxon>
        <taxon>Rhizobium/Agrobacterium group</taxon>
        <taxon>Rhizobium</taxon>
    </lineage>
</organism>
<evidence type="ECO:0000313" key="3">
    <source>
        <dbReference type="EMBL" id="MBP1849470.1"/>
    </source>
</evidence>
<name>A0ABS4DUW6_9HYPH</name>
<protein>
    <submittedName>
        <fullName evidence="3">Uncharacterized protein</fullName>
    </submittedName>
</protein>
<keyword evidence="2" id="KW-0812">Transmembrane</keyword>
<comment type="caution">
    <text evidence="3">The sequence shown here is derived from an EMBL/GenBank/DDBJ whole genome shotgun (WGS) entry which is preliminary data.</text>
</comment>
<keyword evidence="2" id="KW-0472">Membrane</keyword>
<evidence type="ECO:0000256" key="2">
    <source>
        <dbReference type="SAM" id="Phobius"/>
    </source>
</evidence>
<sequence>MAFIEQSGSTAERQQKEDTTMKKFAILILTGSALSVMTFAQANAWTRDAHVYGWRGTSSVHASGSCAGGSCSRAVTRTGPYGNTATRQGSVSCAYGSCTGTRTTTGPNGGSITRSGTVSR</sequence>
<feature type="transmembrane region" description="Helical" evidence="2">
    <location>
        <begin position="24"/>
        <end position="45"/>
    </location>
</feature>
<gene>
    <name evidence="3" type="ORF">J2Z17_000891</name>
</gene>
<keyword evidence="2" id="KW-1133">Transmembrane helix</keyword>
<proteinExistence type="predicted"/>
<dbReference type="Proteomes" id="UP000759443">
    <property type="component" value="Unassembled WGS sequence"/>
</dbReference>
<evidence type="ECO:0000313" key="4">
    <source>
        <dbReference type="Proteomes" id="UP000759443"/>
    </source>
</evidence>
<feature type="compositionally biased region" description="Low complexity" evidence="1">
    <location>
        <begin position="96"/>
        <end position="106"/>
    </location>
</feature>